<dbReference type="Proteomes" id="UP000246004">
    <property type="component" value="Unassembled WGS sequence"/>
</dbReference>
<feature type="transmembrane region" description="Helical" evidence="6">
    <location>
        <begin position="288"/>
        <end position="309"/>
    </location>
</feature>
<dbReference type="InterPro" id="IPR000175">
    <property type="entry name" value="Na/ntran_symport"/>
</dbReference>
<dbReference type="InterPro" id="IPR037272">
    <property type="entry name" value="SNS_sf"/>
</dbReference>
<feature type="transmembrane region" description="Helical" evidence="6">
    <location>
        <begin position="142"/>
        <end position="164"/>
    </location>
</feature>
<dbReference type="CDD" id="cd10334">
    <property type="entry name" value="SLC6sbd_u1"/>
    <property type="match status" value="1"/>
</dbReference>
<name>A0A2A2HBP8_9EURY</name>
<feature type="transmembrane region" description="Helical" evidence="6">
    <location>
        <begin position="459"/>
        <end position="477"/>
    </location>
</feature>
<organism evidence="7 9">
    <name type="scientific">Methanosphaera cuniculi</name>
    <dbReference type="NCBI Taxonomy" id="1077256"/>
    <lineage>
        <taxon>Archaea</taxon>
        <taxon>Methanobacteriati</taxon>
        <taxon>Methanobacteriota</taxon>
        <taxon>Methanomada group</taxon>
        <taxon>Methanobacteria</taxon>
        <taxon>Methanobacteriales</taxon>
        <taxon>Methanobacteriaceae</taxon>
        <taxon>Methanosphaera</taxon>
    </lineage>
</organism>
<keyword evidence="3 6" id="KW-0812">Transmembrane</keyword>
<sequence>MAQATNKWNSSFAFIMAMIGSAVGLGNIWRFSYVVYSNGGGSFFIPYFTAIIIMAIPLLILEYAIGYHFKDSISNILKKIKPKFEYIGWFILVCVFLILTYYMVIIAWDFIYLLLSFFKGWGVAPATYFANNIIVGGDNLKGILEFVLPVSIITIIFWVIVWFISHKDLNDGIGRVVKVLVPMLFLIMAIIVVYALTLPGQMIGLSELFTPNWSSLTNIDIWLAAFGQVLFSLSIGLGITIAYASYLPSNEKLIDKALIVVCSNSGFEIFTAVGVFSILGFMSLNSGIAVSDIATSGSGLLFIVFPEIFNIMGDVAYILGPLFFLCVLFAGLTSALSLMEPLLCSLSYKFGFTRKKSVTIICIIGVLISLIFTTGSGNYILTTTDTFVNEFGILLGVIIQTIIMAWCYGLDRFIPSLSNSSINMGRKWKFFVKNILPFVLLIMWISGVIGIFVSNTPETQFIELILTIIFILVPIILTKLPASDEPKILD</sequence>
<reference evidence="7 9" key="2">
    <citation type="journal article" date="2017" name="BMC Genomics">
        <title>Genomic analysis of methanogenic archaea reveals a shift towards energy conservation.</title>
        <authorList>
            <person name="Gilmore S.P."/>
            <person name="Henske J.K."/>
            <person name="Sexton J.A."/>
            <person name="Solomon K.V."/>
            <person name="Seppala S."/>
            <person name="Yoo J.I."/>
            <person name="Huyett L.M."/>
            <person name="Pressman A."/>
            <person name="Cogan J.Z."/>
            <person name="Kivenson V."/>
            <person name="Peng X."/>
            <person name="Tan Y."/>
            <person name="Valentine D.L."/>
            <person name="O'Malley M.A."/>
        </authorList>
    </citation>
    <scope>NUCLEOTIDE SEQUENCE [LARGE SCALE GENOMIC DNA]</scope>
    <source>
        <strain evidence="7 9">1R-7</strain>
    </source>
</reference>
<evidence type="ECO:0000256" key="2">
    <source>
        <dbReference type="ARBA" id="ARBA00022448"/>
    </source>
</evidence>
<feature type="transmembrane region" description="Helical" evidence="6">
    <location>
        <begin position="430"/>
        <end position="453"/>
    </location>
</feature>
<feature type="transmembrane region" description="Helical" evidence="6">
    <location>
        <begin position="387"/>
        <end position="409"/>
    </location>
</feature>
<dbReference type="OrthoDB" id="99721at2157"/>
<keyword evidence="2" id="KW-0813">Transport</keyword>
<dbReference type="AlphaFoldDB" id="A0A2A2HBP8"/>
<dbReference type="EMBL" id="LMVN01000027">
    <property type="protein sequence ID" value="PAV06684.1"/>
    <property type="molecule type" value="Genomic_DNA"/>
</dbReference>
<keyword evidence="5 6" id="KW-0472">Membrane</keyword>
<accession>A0A2A2HBP8</accession>
<keyword evidence="9" id="KW-1185">Reference proteome</keyword>
<comment type="caution">
    <text evidence="7">The sequence shown here is derived from an EMBL/GenBank/DDBJ whole genome shotgun (WGS) entry which is preliminary data.</text>
</comment>
<feature type="transmembrane region" description="Helical" evidence="6">
    <location>
        <begin position="258"/>
        <end position="281"/>
    </location>
</feature>
<dbReference type="Pfam" id="PF00209">
    <property type="entry name" value="SNF"/>
    <property type="match status" value="2"/>
</dbReference>
<feature type="transmembrane region" description="Helical" evidence="6">
    <location>
        <begin position="44"/>
        <end position="65"/>
    </location>
</feature>
<feature type="transmembrane region" description="Helical" evidence="6">
    <location>
        <begin position="86"/>
        <end position="104"/>
    </location>
</feature>
<dbReference type="PRINTS" id="PR00176">
    <property type="entry name" value="NANEUSMPORT"/>
</dbReference>
<dbReference type="Proteomes" id="UP000217528">
    <property type="component" value="Unassembled WGS sequence"/>
</dbReference>
<feature type="transmembrane region" description="Helical" evidence="6">
    <location>
        <begin position="358"/>
        <end position="381"/>
    </location>
</feature>
<evidence type="ECO:0000313" key="8">
    <source>
        <dbReference type="EMBL" id="PWL08795.1"/>
    </source>
</evidence>
<keyword evidence="4 6" id="KW-1133">Transmembrane helix</keyword>
<dbReference type="PANTHER" id="PTHR11616">
    <property type="entry name" value="SODIUM/CHLORIDE DEPENDENT TRANSPORTER"/>
    <property type="match status" value="1"/>
</dbReference>
<evidence type="ECO:0000256" key="3">
    <source>
        <dbReference type="ARBA" id="ARBA00022692"/>
    </source>
</evidence>
<dbReference type="GO" id="GO:0035725">
    <property type="term" value="P:sodium ion transmembrane transport"/>
    <property type="evidence" value="ECO:0007669"/>
    <property type="project" value="TreeGrafter"/>
</dbReference>
<protein>
    <submittedName>
        <fullName evidence="7">Sodium:calcium symporter</fullName>
    </submittedName>
    <submittedName>
        <fullName evidence="8">Sodium:neurotransmitter symporter family protein</fullName>
    </submittedName>
</protein>
<evidence type="ECO:0000313" key="10">
    <source>
        <dbReference type="Proteomes" id="UP000246004"/>
    </source>
</evidence>
<dbReference type="PROSITE" id="PS50267">
    <property type="entry name" value="NA_NEUROTRAN_SYMP_3"/>
    <property type="match status" value="1"/>
</dbReference>
<feature type="transmembrane region" description="Helical" evidence="6">
    <location>
        <begin position="315"/>
        <end position="338"/>
    </location>
</feature>
<dbReference type="SUPFAM" id="SSF161070">
    <property type="entry name" value="SNF-like"/>
    <property type="match status" value="1"/>
</dbReference>
<evidence type="ECO:0000256" key="4">
    <source>
        <dbReference type="ARBA" id="ARBA00022989"/>
    </source>
</evidence>
<evidence type="ECO:0000313" key="7">
    <source>
        <dbReference type="EMBL" id="PAV06684.1"/>
    </source>
</evidence>
<evidence type="ECO:0000256" key="5">
    <source>
        <dbReference type="ARBA" id="ARBA00023136"/>
    </source>
</evidence>
<proteinExistence type="predicted"/>
<feature type="transmembrane region" description="Helical" evidence="6">
    <location>
        <begin position="176"/>
        <end position="198"/>
    </location>
</feature>
<dbReference type="PANTHER" id="PTHR11616:SF240">
    <property type="entry name" value="BLOATED TUBULES, ISOFORM B-RELATED"/>
    <property type="match status" value="1"/>
</dbReference>
<feature type="transmembrane region" description="Helical" evidence="6">
    <location>
        <begin position="219"/>
        <end position="246"/>
    </location>
</feature>
<evidence type="ECO:0000256" key="6">
    <source>
        <dbReference type="SAM" id="Phobius"/>
    </source>
</evidence>
<dbReference type="NCBIfam" id="NF037979">
    <property type="entry name" value="Na_transp"/>
    <property type="match status" value="1"/>
</dbReference>
<gene>
    <name evidence="7" type="ORF">ASJ82_04440</name>
    <name evidence="8" type="ORF">MSCUN_02870</name>
</gene>
<evidence type="ECO:0000256" key="1">
    <source>
        <dbReference type="ARBA" id="ARBA00004141"/>
    </source>
</evidence>
<reference evidence="8 10" key="1">
    <citation type="submission" date="2016-04" db="EMBL/GenBank/DDBJ databases">
        <title>Genome sequence of Methanosphaera cuniculi DSM 4103.</title>
        <authorList>
            <person name="Poehlein A."/>
            <person name="Seedorf H."/>
            <person name="Daniel R."/>
        </authorList>
    </citation>
    <scope>NUCLEOTIDE SEQUENCE [LARGE SCALE GENOMIC DNA]</scope>
    <source>
        <strain evidence="8 10">DSM 4103</strain>
    </source>
</reference>
<evidence type="ECO:0000313" key="9">
    <source>
        <dbReference type="Proteomes" id="UP000217528"/>
    </source>
</evidence>
<dbReference type="GO" id="GO:0005886">
    <property type="term" value="C:plasma membrane"/>
    <property type="evidence" value="ECO:0007669"/>
    <property type="project" value="TreeGrafter"/>
</dbReference>
<comment type="subcellular location">
    <subcellularLocation>
        <location evidence="1">Membrane</location>
        <topology evidence="1">Multi-pass membrane protein</topology>
    </subcellularLocation>
</comment>
<dbReference type="EMBL" id="LWMS01000009">
    <property type="protein sequence ID" value="PWL08795.1"/>
    <property type="molecule type" value="Genomic_DNA"/>
</dbReference>
<feature type="transmembrane region" description="Helical" evidence="6">
    <location>
        <begin position="12"/>
        <end position="32"/>
    </location>
</feature>
<dbReference type="RefSeq" id="WP_095609325.1">
    <property type="nucleotide sequence ID" value="NZ_LMVN01000027.1"/>
</dbReference>